<evidence type="ECO:0000313" key="2">
    <source>
        <dbReference type="Proteomes" id="UP001151760"/>
    </source>
</evidence>
<name>A0ABQ5HPX0_9ASTR</name>
<sequence length="450" mass="50183">MESLHISVSRAVNDGEWSDDNLENLIRILNCFHLASGLKINVHKSQVLGVGVPPDIVNQGASRIGCAVMQTPFKYLGVMVGDHMSRYSAWSNTIQKVRARLSKWKVKTLSVGGRLTLLKSVLGAVPVYNMSIYKAPKGVLHEMEMLRNKFFNGADSMENKITTKTHTTLVSPQPSHGDLHLPDPITLTKSIDLPSIQIHRSPFNPNPSISLQSNNLTLSLLHNALAYGKVVDVFIPNRKSKAGKRFAFVRFIRVDDMERLIGNLCTLWVGRFHLHANAVRYERSNKPPPSVRFPPPQIHKQSGSYATAVKDFNSPPVISSPVSSSPALVLDDTCVNADDLSRHVMGRVKDLNSIPNLLTILTKEGFAEVKLSYLGGLWVMIELKNEKTKRKLLQHTGANSWFHDLQAATLDFVSDERVVWVDIEGIPLSFWSHATFSKIGKKWGEVMDIE</sequence>
<dbReference type="PANTHER" id="PTHR33116">
    <property type="entry name" value="REVERSE TRANSCRIPTASE ZINC-BINDING DOMAIN-CONTAINING PROTEIN-RELATED-RELATED"/>
    <property type="match status" value="1"/>
</dbReference>
<dbReference type="SUPFAM" id="SSF54928">
    <property type="entry name" value="RNA-binding domain, RBD"/>
    <property type="match status" value="1"/>
</dbReference>
<protein>
    <submittedName>
        <fullName evidence="1">RNA-directed DNA polymerase, eukaryota</fullName>
    </submittedName>
</protein>
<keyword evidence="1" id="KW-0808">Transferase</keyword>
<evidence type="ECO:0000313" key="1">
    <source>
        <dbReference type="EMBL" id="GJT89198.1"/>
    </source>
</evidence>
<dbReference type="Proteomes" id="UP001151760">
    <property type="component" value="Unassembled WGS sequence"/>
</dbReference>
<keyword evidence="2" id="KW-1185">Reference proteome</keyword>
<reference evidence="1" key="1">
    <citation type="journal article" date="2022" name="Int. J. Mol. Sci.">
        <title>Draft Genome of Tanacetum Coccineum: Genomic Comparison of Closely Related Tanacetum-Family Plants.</title>
        <authorList>
            <person name="Yamashiro T."/>
            <person name="Shiraishi A."/>
            <person name="Nakayama K."/>
            <person name="Satake H."/>
        </authorList>
    </citation>
    <scope>NUCLEOTIDE SEQUENCE</scope>
</reference>
<keyword evidence="1" id="KW-0695">RNA-directed DNA polymerase</keyword>
<feature type="non-terminal residue" evidence="1">
    <location>
        <position position="450"/>
    </location>
</feature>
<organism evidence="1 2">
    <name type="scientific">Tanacetum coccineum</name>
    <dbReference type="NCBI Taxonomy" id="301880"/>
    <lineage>
        <taxon>Eukaryota</taxon>
        <taxon>Viridiplantae</taxon>
        <taxon>Streptophyta</taxon>
        <taxon>Embryophyta</taxon>
        <taxon>Tracheophyta</taxon>
        <taxon>Spermatophyta</taxon>
        <taxon>Magnoliopsida</taxon>
        <taxon>eudicotyledons</taxon>
        <taxon>Gunneridae</taxon>
        <taxon>Pentapetalae</taxon>
        <taxon>asterids</taxon>
        <taxon>campanulids</taxon>
        <taxon>Asterales</taxon>
        <taxon>Asteraceae</taxon>
        <taxon>Asteroideae</taxon>
        <taxon>Anthemideae</taxon>
        <taxon>Anthemidinae</taxon>
        <taxon>Tanacetum</taxon>
    </lineage>
</organism>
<comment type="caution">
    <text evidence="1">The sequence shown here is derived from an EMBL/GenBank/DDBJ whole genome shotgun (WGS) entry which is preliminary data.</text>
</comment>
<dbReference type="EMBL" id="BQNB010019800">
    <property type="protein sequence ID" value="GJT89198.1"/>
    <property type="molecule type" value="Genomic_DNA"/>
</dbReference>
<accession>A0ABQ5HPX0</accession>
<dbReference type="CDD" id="cd00590">
    <property type="entry name" value="RRM_SF"/>
    <property type="match status" value="1"/>
</dbReference>
<dbReference type="GO" id="GO:0003964">
    <property type="term" value="F:RNA-directed DNA polymerase activity"/>
    <property type="evidence" value="ECO:0007669"/>
    <property type="project" value="UniProtKB-KW"/>
</dbReference>
<proteinExistence type="predicted"/>
<dbReference type="PANTHER" id="PTHR33116:SF79">
    <property type="entry name" value="REVERSE TRANSCRIPTASE DOMAIN, ZINC FINGER, CCHC-TYPE-RELATED"/>
    <property type="match status" value="1"/>
</dbReference>
<gene>
    <name evidence="1" type="ORF">Tco_1070915</name>
</gene>
<keyword evidence="1" id="KW-0548">Nucleotidyltransferase</keyword>
<dbReference type="InterPro" id="IPR035979">
    <property type="entry name" value="RBD_domain_sf"/>
</dbReference>
<reference evidence="1" key="2">
    <citation type="submission" date="2022-01" db="EMBL/GenBank/DDBJ databases">
        <authorList>
            <person name="Yamashiro T."/>
            <person name="Shiraishi A."/>
            <person name="Satake H."/>
            <person name="Nakayama K."/>
        </authorList>
    </citation>
    <scope>NUCLEOTIDE SEQUENCE</scope>
</reference>